<evidence type="ECO:0000313" key="2">
    <source>
        <dbReference type="Proteomes" id="UP000195442"/>
    </source>
</evidence>
<dbReference type="EMBL" id="FUKJ01000194">
    <property type="protein sequence ID" value="SJM92485.1"/>
    <property type="molecule type" value="Genomic_DNA"/>
</dbReference>
<gene>
    <name evidence="1" type="ORF">CRENPOLYSF2_2730006</name>
</gene>
<dbReference type="AlphaFoldDB" id="A0A1R4H899"/>
<sequence>MNMQVGEWIEVRSKEEILGTLDKMGRMEGLPFMPQMFEYCGKRFKVYKRAHKTCDFVYTMQSRSLPNGVHLDLRCDGAAYGGCQHTCLLYWKEAWLKRVDDDSSALASVNEAACTEADVSAGTHALNKDNEIIYTCQATEIPDFTHPLSWWDVRQYIEDYTSGNTSISSLLKGFAYGAFSTISRVRTYIGVGRAMRWFYDVFEFLWGPYPRRPGKIPEGQPTPTLSLNLQPGELVRIKSYNEILTTLTTSGKNRGMDFDAEMVPYCGRIFRVKKRVTIFLDEKTRKLVTVKNPCIILENVICQSRYSDCRMSCPRSIYSWWREIWLERVSESSEGAVNSAAETASLANTVSSVSKEA</sequence>
<dbReference type="Proteomes" id="UP000195442">
    <property type="component" value="Unassembled WGS sequence"/>
</dbReference>
<name>A0A1R4H899_9GAMM</name>
<organism evidence="1 2">
    <name type="scientific">Crenothrix polyspora</name>
    <dbReference type="NCBI Taxonomy" id="360316"/>
    <lineage>
        <taxon>Bacteria</taxon>
        <taxon>Pseudomonadati</taxon>
        <taxon>Pseudomonadota</taxon>
        <taxon>Gammaproteobacteria</taxon>
        <taxon>Methylococcales</taxon>
        <taxon>Crenotrichaceae</taxon>
        <taxon>Crenothrix</taxon>
    </lineage>
</organism>
<evidence type="ECO:0000313" key="1">
    <source>
        <dbReference type="EMBL" id="SJM92485.1"/>
    </source>
</evidence>
<dbReference type="RefSeq" id="WP_179210202.1">
    <property type="nucleotide sequence ID" value="NZ_FUKJ01000194.1"/>
</dbReference>
<proteinExistence type="predicted"/>
<keyword evidence="2" id="KW-1185">Reference proteome</keyword>
<accession>A0A1R4H899</accession>
<reference evidence="2" key="1">
    <citation type="submission" date="2017-02" db="EMBL/GenBank/DDBJ databases">
        <authorList>
            <person name="Daims H."/>
        </authorList>
    </citation>
    <scope>NUCLEOTIDE SEQUENCE [LARGE SCALE GENOMIC DNA]</scope>
</reference>
<protein>
    <submittedName>
        <fullName evidence="1">Uncharacterized protein</fullName>
    </submittedName>
</protein>